<feature type="compositionally biased region" description="Low complexity" evidence="1">
    <location>
        <begin position="400"/>
        <end position="437"/>
    </location>
</feature>
<organism evidence="3 4">
    <name type="scientific">Dictyostelium discoideum</name>
    <name type="common">Social amoeba</name>
    <dbReference type="NCBI Taxonomy" id="44689"/>
    <lineage>
        <taxon>Eukaryota</taxon>
        <taxon>Amoebozoa</taxon>
        <taxon>Evosea</taxon>
        <taxon>Eumycetozoa</taxon>
        <taxon>Dictyostelia</taxon>
        <taxon>Dictyosteliales</taxon>
        <taxon>Dictyosteliaceae</taxon>
        <taxon>Dictyostelium</taxon>
    </lineage>
</organism>
<dbReference type="GeneID" id="8617041"/>
<name>Q55DP0_DICDI</name>
<dbReference type="Reactome" id="R-DDI-204005">
    <property type="pathway name" value="COPII-mediated vesicle transport"/>
</dbReference>
<dbReference type="Pfam" id="PF02862">
    <property type="entry name" value="DDHD"/>
    <property type="match status" value="1"/>
</dbReference>
<dbReference type="EMBL" id="AAFI02000005">
    <property type="protein sequence ID" value="EAL72633.2"/>
    <property type="molecule type" value="Genomic_DNA"/>
</dbReference>
<gene>
    <name evidence="3" type="ORF">DDB_G0270566</name>
</gene>
<keyword evidence="4" id="KW-1185">Reference proteome</keyword>
<dbReference type="InParanoid" id="Q55DP0"/>
<dbReference type="Proteomes" id="UP000002195">
    <property type="component" value="Unassembled WGS sequence"/>
</dbReference>
<dbReference type="SUPFAM" id="SSF53474">
    <property type="entry name" value="alpha/beta-Hydrolases"/>
    <property type="match status" value="1"/>
</dbReference>
<feature type="domain" description="DDHD" evidence="2">
    <location>
        <begin position="265"/>
        <end position="516"/>
    </location>
</feature>
<reference evidence="3 4" key="1">
    <citation type="journal article" date="2005" name="Nature">
        <title>The genome of the social amoeba Dictyostelium discoideum.</title>
        <authorList>
            <consortium name="The Dictyostelium discoideum Sequencing Consortium"/>
            <person name="Eichinger L."/>
            <person name="Pachebat J.A."/>
            <person name="Glockner G."/>
            <person name="Rajandream M.A."/>
            <person name="Sucgang R."/>
            <person name="Berriman M."/>
            <person name="Song J."/>
            <person name="Olsen R."/>
            <person name="Szafranski K."/>
            <person name="Xu Q."/>
            <person name="Tunggal B."/>
            <person name="Kummerfeld S."/>
            <person name="Madera M."/>
            <person name="Konfortov B.A."/>
            <person name="Rivero F."/>
            <person name="Bankier A.T."/>
            <person name="Lehmann R."/>
            <person name="Hamlin N."/>
            <person name="Davies R."/>
            <person name="Gaudet P."/>
            <person name="Fey P."/>
            <person name="Pilcher K."/>
            <person name="Chen G."/>
            <person name="Saunders D."/>
            <person name="Sodergren E."/>
            <person name="Davis P."/>
            <person name="Kerhornou A."/>
            <person name="Nie X."/>
            <person name="Hall N."/>
            <person name="Anjard C."/>
            <person name="Hemphill L."/>
            <person name="Bason N."/>
            <person name="Farbrother P."/>
            <person name="Desany B."/>
            <person name="Just E."/>
            <person name="Morio T."/>
            <person name="Rost R."/>
            <person name="Churcher C."/>
            <person name="Cooper J."/>
            <person name="Haydock S."/>
            <person name="van Driessche N."/>
            <person name="Cronin A."/>
            <person name="Goodhead I."/>
            <person name="Muzny D."/>
            <person name="Mourier T."/>
            <person name="Pain A."/>
            <person name="Lu M."/>
            <person name="Harper D."/>
            <person name="Lindsay R."/>
            <person name="Hauser H."/>
            <person name="James K."/>
            <person name="Quiles M."/>
            <person name="Madan Babu M."/>
            <person name="Saito T."/>
            <person name="Buchrieser C."/>
            <person name="Wardroper A."/>
            <person name="Felder M."/>
            <person name="Thangavelu M."/>
            <person name="Johnson D."/>
            <person name="Knights A."/>
            <person name="Loulseged H."/>
            <person name="Mungall K."/>
            <person name="Oliver K."/>
            <person name="Price C."/>
            <person name="Quail M.A."/>
            <person name="Urushihara H."/>
            <person name="Hernandez J."/>
            <person name="Rabbinowitsch E."/>
            <person name="Steffen D."/>
            <person name="Sanders M."/>
            <person name="Ma J."/>
            <person name="Kohara Y."/>
            <person name="Sharp S."/>
            <person name="Simmonds M."/>
            <person name="Spiegler S."/>
            <person name="Tivey A."/>
            <person name="Sugano S."/>
            <person name="White B."/>
            <person name="Walker D."/>
            <person name="Woodward J."/>
            <person name="Winckler T."/>
            <person name="Tanaka Y."/>
            <person name="Shaulsky G."/>
            <person name="Schleicher M."/>
            <person name="Weinstock G."/>
            <person name="Rosenthal A."/>
            <person name="Cox E.C."/>
            <person name="Chisholm R.L."/>
            <person name="Gibbs R."/>
            <person name="Loomis W.F."/>
            <person name="Platzer M."/>
            <person name="Kay R.R."/>
            <person name="Williams J."/>
            <person name="Dear P.H."/>
            <person name="Noegel A.A."/>
            <person name="Barrell B."/>
            <person name="Kuspa A."/>
        </authorList>
    </citation>
    <scope>NUCLEOTIDE SEQUENCE [LARGE SCALE GENOMIC DNA]</scope>
    <source>
        <strain evidence="3 4">AX4</strain>
    </source>
</reference>
<dbReference type="AlphaFoldDB" id="Q55DP0"/>
<dbReference type="InterPro" id="IPR058055">
    <property type="entry name" value="PA-PLA1"/>
</dbReference>
<dbReference type="PANTHER" id="PTHR23509">
    <property type="entry name" value="PA-PL1 PHOSPHOLIPASE FAMILY"/>
    <property type="match status" value="1"/>
</dbReference>
<feature type="region of interest" description="Disordered" evidence="1">
    <location>
        <begin position="400"/>
        <end position="462"/>
    </location>
</feature>
<dbReference type="OMA" id="FIGTEWH"/>
<dbReference type="PANTHER" id="PTHR23509:SF8">
    <property type="entry name" value="DDHD DOMAIN-CONTAINING PROTEIN"/>
    <property type="match status" value="1"/>
</dbReference>
<evidence type="ECO:0000259" key="2">
    <source>
        <dbReference type="PROSITE" id="PS51043"/>
    </source>
</evidence>
<dbReference type="PhylomeDB" id="Q55DP0"/>
<accession>Q55DP0</accession>
<dbReference type="GO" id="GO:0046872">
    <property type="term" value="F:metal ion binding"/>
    <property type="evidence" value="ECO:0007669"/>
    <property type="project" value="InterPro"/>
</dbReference>
<dbReference type="PROSITE" id="PS51043">
    <property type="entry name" value="DDHD"/>
    <property type="match status" value="1"/>
</dbReference>
<dbReference type="dictyBase" id="DDB_G0270566"/>
<dbReference type="FunCoup" id="Q55DP0">
    <property type="interactions" value="113"/>
</dbReference>
<dbReference type="SMART" id="SM01127">
    <property type="entry name" value="DDHD"/>
    <property type="match status" value="1"/>
</dbReference>
<dbReference type="GO" id="GO:0005737">
    <property type="term" value="C:cytoplasm"/>
    <property type="evidence" value="ECO:0000318"/>
    <property type="project" value="GO_Central"/>
</dbReference>
<dbReference type="GO" id="GO:0004620">
    <property type="term" value="F:phospholipase activity"/>
    <property type="evidence" value="ECO:0000318"/>
    <property type="project" value="GO_Central"/>
</dbReference>
<dbReference type="InterPro" id="IPR004177">
    <property type="entry name" value="DDHD_dom"/>
</dbReference>
<dbReference type="KEGG" id="ddi:DDB_G0270566"/>
<evidence type="ECO:0000313" key="3">
    <source>
        <dbReference type="EMBL" id="EAL72633.2"/>
    </source>
</evidence>
<feature type="compositionally biased region" description="Low complexity" evidence="1">
    <location>
        <begin position="447"/>
        <end position="460"/>
    </location>
</feature>
<evidence type="ECO:0000256" key="1">
    <source>
        <dbReference type="SAM" id="MobiDB-lite"/>
    </source>
</evidence>
<proteinExistence type="predicted"/>
<comment type="caution">
    <text evidence="3">The sequence shown here is derived from an EMBL/GenBank/DDBJ whole genome shotgun (WGS) entry which is preliminary data.</text>
</comment>
<dbReference type="PaxDb" id="44689-DDB0304494"/>
<sequence>MEKTVTLGEQFFGKTNISFSISYIDNNGVSKTIETSSLTSNSSTAPPTPKPQPPCPYDHLVLVVHGIGSHDKNWVKTIKKMNKKFSSIFYNMQNENFDKRVKFIGTEWHSAVHTSMDDETSLKDVTPKIGIPTVRALIDDTLMDFVMWATPTFAEPIYKEVADQLNSEYSAFIKEYPTFNGKVSILAHSLGSIITYDILTNQPSSSSNSDTSSTCIPKSASSISIPDENGAECIVRGNIDLWKSINNYDDEKKEIFHSSFQFVELNFPVYNYYIIGSPVGALLSLRKHKQVPIPKCENFYNIINIYDPVSFLVEPLIDKRFIGQEMQYVPKFTKKLSKLPKKFRSSKKIDAMIVNTPNSLSTHTSPCLLSAQHQLQNVSIVTPSTMIQPINLNTTAATTTTSITTTSTSSTTTTTTIDNNTNSSISSGNGDDTSSSSSDDEDDDSGDGSNSGSSSSSSATKSNLPLADISQFSGCRYDYAMRPKFHITEFGPWLLTAHSSYFLSKEVLNFIGLNLN</sequence>
<dbReference type="eggNOG" id="KOG2308">
    <property type="taxonomic scope" value="Eukaryota"/>
</dbReference>
<dbReference type="InterPro" id="IPR029058">
    <property type="entry name" value="AB_hydrolase_fold"/>
</dbReference>
<dbReference type="STRING" id="44689.Q55DP0"/>
<dbReference type="HOGENOM" id="CLU_583209_0_0_1"/>
<dbReference type="Reactome" id="R-DDI-1483166">
    <property type="pathway name" value="Synthesis of PA"/>
</dbReference>
<dbReference type="Reactome" id="R-DDI-1483226">
    <property type="pathway name" value="Synthesis of PI"/>
</dbReference>
<dbReference type="RefSeq" id="XP_646091.2">
    <property type="nucleotide sequence ID" value="XM_640999.2"/>
</dbReference>
<evidence type="ECO:0000313" key="4">
    <source>
        <dbReference type="Proteomes" id="UP000002195"/>
    </source>
</evidence>
<dbReference type="VEuPathDB" id="AmoebaDB:DDB_G0270566"/>
<protein>
    <submittedName>
        <fullName evidence="3">DDHD domain-containing protein</fullName>
    </submittedName>
</protein>